<dbReference type="Pfam" id="PF08139">
    <property type="entry name" value="LPAM_1"/>
    <property type="match status" value="1"/>
</dbReference>
<evidence type="ECO:0000313" key="3">
    <source>
        <dbReference type="EMBL" id="RPE03002.1"/>
    </source>
</evidence>
<comment type="caution">
    <text evidence="3">The sequence shown here is derived from an EMBL/GenBank/DDBJ whole genome shotgun (WGS) entry which is preliminary data.</text>
</comment>
<dbReference type="AlphaFoldDB" id="A0A3N4P2Y3"/>
<evidence type="ECO:0000313" key="4">
    <source>
        <dbReference type="Proteomes" id="UP000281332"/>
    </source>
</evidence>
<dbReference type="EMBL" id="RMVG01000003">
    <property type="protein sequence ID" value="RPE03002.1"/>
    <property type="molecule type" value="Genomic_DNA"/>
</dbReference>
<accession>A0A3N4P2Y3</accession>
<dbReference type="Proteomes" id="UP000281332">
    <property type="component" value="Unassembled WGS sequence"/>
</dbReference>
<protein>
    <recommendedName>
        <fullName evidence="1">Type IV secretion system putative lipoprotein virB7</fullName>
    </recommendedName>
</protein>
<evidence type="ECO:0000256" key="1">
    <source>
        <dbReference type="ARBA" id="ARBA00017922"/>
    </source>
</evidence>
<keyword evidence="4" id="KW-1185">Reference proteome</keyword>
<proteinExistence type="predicted"/>
<evidence type="ECO:0000256" key="2">
    <source>
        <dbReference type="ARBA" id="ARBA00022729"/>
    </source>
</evidence>
<reference evidence="3 4" key="1">
    <citation type="submission" date="2018-11" db="EMBL/GenBank/DDBJ databases">
        <title>Whole genome sequencing of Pantoea sp. RIT388.</title>
        <authorList>
            <person name="Gan H.M."/>
            <person name="Hudson A.O."/>
        </authorList>
    </citation>
    <scope>NUCLEOTIDE SEQUENCE [LARGE SCALE GENOMIC DNA]</scope>
    <source>
        <strain evidence="3 4">RIT388</strain>
    </source>
</reference>
<keyword evidence="2" id="KW-0732">Signal</keyword>
<name>A0A3N4P2Y3_9GAMM</name>
<sequence>MYCFPLHFIPARIYPAVTYGDRDMKKLILGAVVAVLLSGCSQVKPEQDLMSAIDFSKADYGTPPPDYKLKIKAWLESNLKDPDSAKVSEPTVLRKEVAFENKQPIFGYTTCMGVNAKNSYGGYTGIKGYWFFFHHGEIVRAQQTDVYPGMMIFRGHNVTCS</sequence>
<dbReference type="InterPro" id="IPR012640">
    <property type="entry name" value="Membr_lipoprot_lipid_attach_CS"/>
</dbReference>
<organism evidence="3 4">
    <name type="scientific">Candidatus Pantoea deserta</name>
    <dbReference type="NCBI Taxonomy" id="1869313"/>
    <lineage>
        <taxon>Bacteria</taxon>
        <taxon>Pseudomonadati</taxon>
        <taxon>Pseudomonadota</taxon>
        <taxon>Gammaproteobacteria</taxon>
        <taxon>Enterobacterales</taxon>
        <taxon>Erwiniaceae</taxon>
        <taxon>Pantoea</taxon>
    </lineage>
</organism>
<gene>
    <name evidence="3" type="ORF">BBB56_06265</name>
</gene>